<dbReference type="InterPro" id="IPR005225">
    <property type="entry name" value="Small_GTP-bd"/>
</dbReference>
<dbReference type="SUPFAM" id="SSF52540">
    <property type="entry name" value="P-loop containing nucleoside triphosphate hydrolases"/>
    <property type="match status" value="1"/>
</dbReference>
<dbReference type="InterPro" id="IPR036726">
    <property type="entry name" value="GTP1_OBG_dom_sf"/>
</dbReference>
<dbReference type="NCBIfam" id="NF008956">
    <property type="entry name" value="PRK12299.1"/>
    <property type="match status" value="1"/>
</dbReference>
<feature type="binding site" evidence="9">
    <location>
        <begin position="164"/>
        <end position="171"/>
    </location>
    <ligand>
        <name>GTP</name>
        <dbReference type="ChEBI" id="CHEBI:37565"/>
    </ligand>
</feature>
<sequence>MIVDKVRIVIKAGDGGNGAVSFRREKYVSAGGPDGGDGGTGGNVVFVADPGMRTLMDFRYHRKFRAENGENGKKKNMRGRNGEDVVVKVPVGTVIIDRETGRIAADIRDGDGITVLKGGPGGKGNARFSNSVRQTPRFATPGKKVQEREIILELKSIADVGLVGFPNVGKSTLLSAMTSAKPKIENYHFTTLAPNLGVVKTYDYDFIVADIPGLIEGASEGAGLGHDFLRHIERTRMIAHVLDIAGSEGRDPLDDYVKIREELKKYSQQLAERPEIIVANKADLPDAEENLKRFQKIYPDKQVFLISAATRTGIDALQVAMMDVLKTLPEEQLIEEEGVIEEWQMQDSELTLEVEYGEDGVLEANGSLIEEIFSRINPDEVDSMRHFHKLLKDMGIIKRLVQAGAKDGDTVRLNGEEFDFVE</sequence>
<name>A0A0M2NH45_9FIRM</name>
<comment type="cofactor">
    <cofactor evidence="1 9">
        <name>Mg(2+)</name>
        <dbReference type="ChEBI" id="CHEBI:18420"/>
    </cofactor>
</comment>
<keyword evidence="7 9" id="KW-0460">Magnesium</keyword>
<dbReference type="AlphaFoldDB" id="A0A0M2NH45"/>
<dbReference type="GO" id="GO:0000287">
    <property type="term" value="F:magnesium ion binding"/>
    <property type="evidence" value="ECO:0007669"/>
    <property type="project" value="InterPro"/>
</dbReference>
<dbReference type="RefSeq" id="WP_046444137.1">
    <property type="nucleotide sequence ID" value="NZ_CAUERS010000001.1"/>
</dbReference>
<dbReference type="GO" id="GO:0005525">
    <property type="term" value="F:GTP binding"/>
    <property type="evidence" value="ECO:0007669"/>
    <property type="project" value="UniProtKB-UniRule"/>
</dbReference>
<dbReference type="InterPro" id="IPR031167">
    <property type="entry name" value="G_OBG"/>
</dbReference>
<dbReference type="Pfam" id="PF09269">
    <property type="entry name" value="DUF1967"/>
    <property type="match status" value="1"/>
</dbReference>
<dbReference type="GO" id="GO:0005737">
    <property type="term" value="C:cytoplasm"/>
    <property type="evidence" value="ECO:0007669"/>
    <property type="project" value="UniProtKB-SubCell"/>
</dbReference>
<dbReference type="PROSITE" id="PS51883">
    <property type="entry name" value="OBG"/>
    <property type="match status" value="1"/>
</dbReference>
<dbReference type="NCBIfam" id="NF008954">
    <property type="entry name" value="PRK12296.1"/>
    <property type="match status" value="1"/>
</dbReference>
<comment type="caution">
    <text evidence="13">The sequence shown here is derived from an EMBL/GenBank/DDBJ whole genome shotgun (WGS) entry which is preliminary data.</text>
</comment>
<dbReference type="Gene3D" id="3.30.300.350">
    <property type="entry name" value="GTP-binding protein OBG, C-terminal domain"/>
    <property type="match status" value="1"/>
</dbReference>
<dbReference type="NCBIfam" id="TIGR00231">
    <property type="entry name" value="small_GTP"/>
    <property type="match status" value="1"/>
</dbReference>
<feature type="domain" description="Obg" evidence="12">
    <location>
        <begin position="1"/>
        <end position="157"/>
    </location>
</feature>
<evidence type="ECO:0000259" key="11">
    <source>
        <dbReference type="PROSITE" id="PS51881"/>
    </source>
</evidence>
<dbReference type="Gene3D" id="3.40.50.300">
    <property type="entry name" value="P-loop containing nucleotide triphosphate hydrolases"/>
    <property type="match status" value="1"/>
</dbReference>
<dbReference type="InterPro" id="IPR014100">
    <property type="entry name" value="GTP-bd_Obg/CgtA"/>
</dbReference>
<organism evidence="13 14">
    <name type="scientific">Christensenella hongkongensis</name>
    <dbReference type="NCBI Taxonomy" id="270498"/>
    <lineage>
        <taxon>Bacteria</taxon>
        <taxon>Bacillati</taxon>
        <taxon>Bacillota</taxon>
        <taxon>Clostridia</taxon>
        <taxon>Christensenellales</taxon>
        <taxon>Christensenellaceae</taxon>
        <taxon>Christensenella</taxon>
    </lineage>
</organism>
<evidence type="ECO:0000256" key="3">
    <source>
        <dbReference type="ARBA" id="ARBA00022490"/>
    </source>
</evidence>
<protein>
    <recommendedName>
        <fullName evidence="9">GTPase Obg</fullName>
        <ecNumber evidence="9">3.6.5.-</ecNumber>
    </recommendedName>
    <alternativeName>
        <fullName evidence="9">GTP-binding protein Obg</fullName>
    </alternativeName>
</protein>
<feature type="binding site" evidence="9">
    <location>
        <begin position="189"/>
        <end position="193"/>
    </location>
    <ligand>
        <name>GTP</name>
        <dbReference type="ChEBI" id="CHEBI:37565"/>
    </ligand>
</feature>
<keyword evidence="6 9" id="KW-0378">Hydrolase</keyword>
<dbReference type="InterPro" id="IPR006073">
    <property type="entry name" value="GTP-bd"/>
</dbReference>
<dbReference type="InterPro" id="IPR006074">
    <property type="entry name" value="GTP1-OBG_CS"/>
</dbReference>
<comment type="similarity">
    <text evidence="2 9">Belongs to the TRAFAC class OBG-HflX-like GTPase superfamily. OBG GTPase family.</text>
</comment>
<evidence type="ECO:0000256" key="4">
    <source>
        <dbReference type="ARBA" id="ARBA00022723"/>
    </source>
</evidence>
<dbReference type="EC" id="3.6.5.-" evidence="9"/>
<evidence type="ECO:0000256" key="5">
    <source>
        <dbReference type="ARBA" id="ARBA00022741"/>
    </source>
</evidence>
<comment type="subcellular location">
    <subcellularLocation>
        <location evidence="9">Cytoplasm</location>
    </subcellularLocation>
</comment>
<comment type="subunit">
    <text evidence="9">Monomer.</text>
</comment>
<gene>
    <name evidence="9" type="primary">obg</name>
    <name evidence="13" type="ORF">CHK_2334</name>
</gene>
<proteinExistence type="inferred from homology"/>
<evidence type="ECO:0000256" key="7">
    <source>
        <dbReference type="ARBA" id="ARBA00022842"/>
    </source>
</evidence>
<dbReference type="CDD" id="cd01898">
    <property type="entry name" value="Obg"/>
    <property type="match status" value="1"/>
</dbReference>
<dbReference type="NCBIfam" id="TIGR02729">
    <property type="entry name" value="Obg_CgtA"/>
    <property type="match status" value="1"/>
</dbReference>
<evidence type="ECO:0000259" key="10">
    <source>
        <dbReference type="PROSITE" id="PS51710"/>
    </source>
</evidence>
<dbReference type="HAMAP" id="MF_01454">
    <property type="entry name" value="GTPase_Obg"/>
    <property type="match status" value="1"/>
</dbReference>
<evidence type="ECO:0000256" key="8">
    <source>
        <dbReference type="ARBA" id="ARBA00023134"/>
    </source>
</evidence>
<keyword evidence="14" id="KW-1185">Reference proteome</keyword>
<dbReference type="InterPro" id="IPR036346">
    <property type="entry name" value="GTP-bd_prot_GTP1/OBG_C_sf"/>
</dbReference>
<dbReference type="InterPro" id="IPR027417">
    <property type="entry name" value="P-loop_NTPase"/>
</dbReference>
<feature type="domain" description="OCT" evidence="11">
    <location>
        <begin position="344"/>
        <end position="422"/>
    </location>
</feature>
<dbReference type="GO" id="GO:0042254">
    <property type="term" value="P:ribosome biogenesis"/>
    <property type="evidence" value="ECO:0007669"/>
    <property type="project" value="UniProtKB-UniRule"/>
</dbReference>
<dbReference type="PROSITE" id="PS51881">
    <property type="entry name" value="OCT"/>
    <property type="match status" value="1"/>
</dbReference>
<evidence type="ECO:0000256" key="6">
    <source>
        <dbReference type="ARBA" id="ARBA00022801"/>
    </source>
</evidence>
<feature type="binding site" evidence="9">
    <location>
        <position position="191"/>
    </location>
    <ligand>
        <name>Mg(2+)</name>
        <dbReference type="ChEBI" id="CHEBI:18420"/>
    </ligand>
</feature>
<dbReference type="InterPro" id="IPR015349">
    <property type="entry name" value="OCT_dom"/>
</dbReference>
<comment type="function">
    <text evidence="9">An essential GTPase which binds GTP, GDP and possibly (p)ppGpp with moderate affinity, with high nucleotide exchange rates and a fairly low GTP hydrolysis rate. Plays a role in control of the cell cycle, stress response, ribosome biogenesis and in those bacteria that undergo differentiation, in morphogenesis control.</text>
</comment>
<dbReference type="PROSITE" id="PS00905">
    <property type="entry name" value="GTP1_OBG"/>
    <property type="match status" value="1"/>
</dbReference>
<keyword evidence="5 9" id="KW-0547">Nucleotide-binding</keyword>
<dbReference type="Proteomes" id="UP000034076">
    <property type="component" value="Unassembled WGS sequence"/>
</dbReference>
<dbReference type="NCBIfam" id="NF008955">
    <property type="entry name" value="PRK12297.1"/>
    <property type="match status" value="1"/>
</dbReference>
<evidence type="ECO:0000259" key="12">
    <source>
        <dbReference type="PROSITE" id="PS51883"/>
    </source>
</evidence>
<keyword evidence="8 9" id="KW-0342">GTP-binding</keyword>
<dbReference type="GO" id="GO:0003924">
    <property type="term" value="F:GTPase activity"/>
    <property type="evidence" value="ECO:0007669"/>
    <property type="project" value="UniProtKB-UniRule"/>
</dbReference>
<reference evidence="13 14" key="1">
    <citation type="submission" date="2015-04" db="EMBL/GenBank/DDBJ databases">
        <title>Draft genome sequence of bacteremic isolate Catabacter hongkongensis type strain HKU16T.</title>
        <authorList>
            <person name="Lau S.K."/>
            <person name="Teng J.L."/>
            <person name="Huang Y."/>
            <person name="Curreem S.O."/>
            <person name="Tsui S.K."/>
            <person name="Woo P.C."/>
        </authorList>
    </citation>
    <scope>NUCLEOTIDE SEQUENCE [LARGE SCALE GENOMIC DNA]</scope>
    <source>
        <strain evidence="13 14">HKU16</strain>
    </source>
</reference>
<feature type="binding site" evidence="9">
    <location>
        <position position="171"/>
    </location>
    <ligand>
        <name>Mg(2+)</name>
        <dbReference type="ChEBI" id="CHEBI:18420"/>
    </ligand>
</feature>
<dbReference type="SUPFAM" id="SSF82051">
    <property type="entry name" value="Obg GTP-binding protein N-terminal domain"/>
    <property type="match status" value="1"/>
</dbReference>
<evidence type="ECO:0000313" key="14">
    <source>
        <dbReference type="Proteomes" id="UP000034076"/>
    </source>
</evidence>
<feature type="binding site" evidence="9">
    <location>
        <begin position="210"/>
        <end position="213"/>
    </location>
    <ligand>
        <name>GTP</name>
        <dbReference type="ChEBI" id="CHEBI:37565"/>
    </ligand>
</feature>
<keyword evidence="4 9" id="KW-0479">Metal-binding</keyword>
<evidence type="ECO:0000256" key="9">
    <source>
        <dbReference type="HAMAP-Rule" id="MF_01454"/>
    </source>
</evidence>
<dbReference type="OrthoDB" id="9807318at2"/>
<feature type="domain" description="OBG-type G" evidence="10">
    <location>
        <begin position="158"/>
        <end position="326"/>
    </location>
</feature>
<feature type="binding site" evidence="9">
    <location>
        <begin position="307"/>
        <end position="309"/>
    </location>
    <ligand>
        <name>GTP</name>
        <dbReference type="ChEBI" id="CHEBI:37565"/>
    </ligand>
</feature>
<dbReference type="NCBIfam" id="TIGR03595">
    <property type="entry name" value="Obg_CgtA_exten"/>
    <property type="match status" value="1"/>
</dbReference>
<dbReference type="PATRIC" id="fig|270498.16.peg.2087"/>
<dbReference type="FunFam" id="2.70.210.12:FF:000001">
    <property type="entry name" value="GTPase Obg"/>
    <property type="match status" value="1"/>
</dbReference>
<dbReference type="PIRSF" id="PIRSF002401">
    <property type="entry name" value="GTP_bd_Obg/CgtA"/>
    <property type="match status" value="1"/>
</dbReference>
<dbReference type="STRING" id="270498.CHK_2334"/>
<dbReference type="PRINTS" id="PR00326">
    <property type="entry name" value="GTP1OBG"/>
</dbReference>
<dbReference type="SUPFAM" id="SSF102741">
    <property type="entry name" value="Obg GTP-binding protein C-terminal domain"/>
    <property type="match status" value="1"/>
</dbReference>
<evidence type="ECO:0000256" key="2">
    <source>
        <dbReference type="ARBA" id="ARBA00007699"/>
    </source>
</evidence>
<evidence type="ECO:0000313" key="13">
    <source>
        <dbReference type="EMBL" id="KKI50271.1"/>
    </source>
</evidence>
<feature type="binding site" evidence="9">
    <location>
        <begin position="280"/>
        <end position="283"/>
    </location>
    <ligand>
        <name>GTP</name>
        <dbReference type="ChEBI" id="CHEBI:37565"/>
    </ligand>
</feature>
<evidence type="ECO:0000256" key="1">
    <source>
        <dbReference type="ARBA" id="ARBA00001946"/>
    </source>
</evidence>
<keyword evidence="3 9" id="KW-0963">Cytoplasm</keyword>
<dbReference type="PROSITE" id="PS51710">
    <property type="entry name" value="G_OBG"/>
    <property type="match status" value="1"/>
</dbReference>
<dbReference type="PANTHER" id="PTHR11702:SF31">
    <property type="entry name" value="MITOCHONDRIAL RIBOSOME-ASSOCIATED GTPASE 2"/>
    <property type="match status" value="1"/>
</dbReference>
<accession>A0A0M2NH45</accession>
<dbReference type="Pfam" id="PF01018">
    <property type="entry name" value="GTP1_OBG"/>
    <property type="match status" value="1"/>
</dbReference>
<dbReference type="Pfam" id="PF01926">
    <property type="entry name" value="MMR_HSR1"/>
    <property type="match status" value="1"/>
</dbReference>
<dbReference type="EMBL" id="LAYJ01000112">
    <property type="protein sequence ID" value="KKI50271.1"/>
    <property type="molecule type" value="Genomic_DNA"/>
</dbReference>
<dbReference type="Gene3D" id="2.70.210.12">
    <property type="entry name" value="GTP1/OBG domain"/>
    <property type="match status" value="1"/>
</dbReference>
<dbReference type="PANTHER" id="PTHR11702">
    <property type="entry name" value="DEVELOPMENTALLY REGULATED GTP-BINDING PROTEIN-RELATED"/>
    <property type="match status" value="1"/>
</dbReference>
<dbReference type="InterPro" id="IPR006169">
    <property type="entry name" value="GTP1_OBG_dom"/>
</dbReference>
<dbReference type="InterPro" id="IPR045086">
    <property type="entry name" value="OBG_GTPase"/>
</dbReference>